<dbReference type="OrthoDB" id="504708at2759"/>
<evidence type="ECO:0000313" key="2">
    <source>
        <dbReference type="EMBL" id="VDO77976.1"/>
    </source>
</evidence>
<reference evidence="4" key="2">
    <citation type="submission" date="2019-09" db="UniProtKB">
        <authorList>
            <consortium name="WormBaseParasite"/>
        </authorList>
    </citation>
    <scope>IDENTIFICATION</scope>
</reference>
<reference evidence="2 3" key="1">
    <citation type="submission" date="2018-11" db="EMBL/GenBank/DDBJ databases">
        <authorList>
            <consortium name="Pathogen Informatics"/>
        </authorList>
    </citation>
    <scope>NUCLEOTIDE SEQUENCE [LARGE SCALE GENOMIC DNA]</scope>
</reference>
<proteinExistence type="predicted"/>
<name>A0A3P7XTE0_HELPZ</name>
<evidence type="ECO:0000313" key="3">
    <source>
        <dbReference type="Proteomes" id="UP000050761"/>
    </source>
</evidence>
<dbReference type="InterPro" id="IPR000742">
    <property type="entry name" value="EGF"/>
</dbReference>
<feature type="domain" description="EGF-like" evidence="1">
    <location>
        <begin position="417"/>
        <end position="450"/>
    </location>
</feature>
<feature type="domain" description="EGF-like" evidence="1">
    <location>
        <begin position="224"/>
        <end position="269"/>
    </location>
</feature>
<dbReference type="SMART" id="SM00289">
    <property type="entry name" value="WR1"/>
    <property type="match status" value="7"/>
</dbReference>
<feature type="domain" description="EGF-like" evidence="1">
    <location>
        <begin position="333"/>
        <end position="365"/>
    </location>
</feature>
<gene>
    <name evidence="2" type="ORF">HPBE_LOCUS8824</name>
</gene>
<dbReference type="InterPro" id="IPR006149">
    <property type="entry name" value="EB_dom"/>
</dbReference>
<dbReference type="WBParaSite" id="HPBE_0000882301-mRNA-1">
    <property type="protein sequence ID" value="HPBE_0000882301-mRNA-1"/>
    <property type="gene ID" value="HPBE_0000882301"/>
</dbReference>
<sequence length="907" mass="96902">MHSSKLRLHPEHLRVQKIISTGERHLQQRDSECAGYPLAYCDGVCQCTYNALNAGSTCIATAPQQSTACPPGQTYIPEAGACMTGQYPGEPCQYSLQCSAIEPGAFCLRLRCECMYGMVRSGNGCTFVSDECHERGFVFIPELGECRQAKEADEKKNAAFGQGCSTIRTAYRWYQKFRNGDESLEEHEGRGRHSDVDEDKLRDVVEEDPHKAVQAGDPCVYTAQCHASQSGMVCERNVCRCPTGMVSSGSKCTQSCPTGYMVNSKGVCTPGCQSNQIEVNGECLSQSVPGQDCRVNAQCTGGSSCLNYQCTCPRGMFPRGGACEFVSAAPLSSCRDGERCTRDAICVDGACVCPAGRQIVNGQCLTSITVPPMSPCGSFVSCGGGSSCIEGICQCPQNLQSVNGSCQYRSSVAPGSPCPTGLERCLSQATCVNGVCQCPFGMVAQGNDCVALRAVPAGSTCNRTSRCRGLAVCVDGICHSPADLPLSNGQCRAGTVNINGVCVEQNTAAPGSSCASGQTCSGGSNCMNSICVCPAGQVNIEEQCRLVTNILGSCDVNMKCVGGAVCDVTRRLCVCPARSVVVRGSCVDITNVARMSRKLRTDSSPECIADSDCPRLKSCVKGRCMIGIYGNSPPQGELQKSSSRGLAEFFQGRQSPTSVKKEQQFKKHRHAKPGESCSRYEECTGDTHCNPLTLTCDCNRETQMVVGSRCVERLRSHPGLPCSNGEICVGTSVCLHGTCSCPAGFVIVNRECVVIRRARPSEECGNGEECEGGSVCDQVRKRCICREGQRLVNDRCEDYVVLPGGSCSSIHARCSGGSHCFEGRCVCPQATYISGGLCIPRRAVGPGNYCGNNDCYQDRLVLLESSAMAVQCATAYLRHVDVSLAFNNTTLNVYGWLKQDREVQVRV</sequence>
<dbReference type="AlphaFoldDB" id="A0A3P7XTE0"/>
<feature type="domain" description="EGF-like" evidence="1">
    <location>
        <begin position="806"/>
        <end position="839"/>
    </location>
</feature>
<dbReference type="Pfam" id="PF01683">
    <property type="entry name" value="EB"/>
    <property type="match status" value="7"/>
</dbReference>
<evidence type="ECO:0000259" key="1">
    <source>
        <dbReference type="SMART" id="SM00181"/>
    </source>
</evidence>
<protein>
    <submittedName>
        <fullName evidence="4">EB module</fullName>
    </submittedName>
</protein>
<dbReference type="InterPro" id="IPR006150">
    <property type="entry name" value="Cys_repeat_1"/>
</dbReference>
<evidence type="ECO:0000313" key="4">
    <source>
        <dbReference type="WBParaSite" id="HPBE_0000882301-mRNA-1"/>
    </source>
</evidence>
<feature type="domain" description="EGF-like" evidence="1">
    <location>
        <begin position="282"/>
        <end position="324"/>
    </location>
</feature>
<accession>A0A3P7XTE0</accession>
<feature type="domain" description="EGF-like" evidence="1">
    <location>
        <begin position="375"/>
        <end position="407"/>
    </location>
</feature>
<feature type="domain" description="EGF-like" evidence="1">
    <location>
        <begin position="553"/>
        <end position="587"/>
    </location>
</feature>
<dbReference type="PANTHER" id="PTHR45985:SF3">
    <property type="entry name" value="CHITIN DEACETYLASE-LIKE 4"/>
    <property type="match status" value="1"/>
</dbReference>
<dbReference type="PANTHER" id="PTHR45985">
    <property type="match status" value="1"/>
</dbReference>
<dbReference type="SMART" id="SM00181">
    <property type="entry name" value="EGF"/>
    <property type="match status" value="10"/>
</dbReference>
<feature type="domain" description="EGF-like" evidence="1">
    <location>
        <begin position="709"/>
        <end position="753"/>
    </location>
</feature>
<dbReference type="Proteomes" id="UP000050761">
    <property type="component" value="Unassembled WGS sequence"/>
</dbReference>
<keyword evidence="3" id="KW-1185">Reference proteome</keyword>
<feature type="domain" description="EGF-like" evidence="1">
    <location>
        <begin position="513"/>
        <end position="545"/>
    </location>
</feature>
<feature type="domain" description="EGF-like" evidence="1">
    <location>
        <begin position="763"/>
        <end position="797"/>
    </location>
</feature>
<dbReference type="EMBL" id="UZAH01026263">
    <property type="protein sequence ID" value="VDO77976.1"/>
    <property type="molecule type" value="Genomic_DNA"/>
</dbReference>
<organism evidence="2">
    <name type="scientific">Heligmosomoides polygyrus</name>
    <name type="common">Parasitic roundworm</name>
    <dbReference type="NCBI Taxonomy" id="6339"/>
    <lineage>
        <taxon>Eukaryota</taxon>
        <taxon>Metazoa</taxon>
        <taxon>Ecdysozoa</taxon>
        <taxon>Nematoda</taxon>
        <taxon>Chromadorea</taxon>
        <taxon>Rhabditida</taxon>
        <taxon>Rhabditina</taxon>
        <taxon>Rhabditomorpha</taxon>
        <taxon>Strongyloidea</taxon>
        <taxon>Heligmosomidae</taxon>
        <taxon>Heligmosomoides</taxon>
    </lineage>
</organism>
<dbReference type="InterPro" id="IPR052740">
    <property type="entry name" value="CE4"/>
</dbReference>